<reference evidence="10 11" key="1">
    <citation type="submission" date="2024-03" db="EMBL/GenBank/DDBJ databases">
        <title>Adaptation during the transition from Ophiocordyceps entomopathogen to insect associate is accompanied by gene loss and intensified selection.</title>
        <authorList>
            <person name="Ward C.M."/>
            <person name="Onetto C.A."/>
            <person name="Borneman A.R."/>
        </authorList>
    </citation>
    <scope>NUCLEOTIDE SEQUENCE [LARGE SCALE GENOMIC DNA]</scope>
    <source>
        <strain evidence="10">AWRI1</strain>
        <tissue evidence="10">Single Adult Female</tissue>
    </source>
</reference>
<dbReference type="PANTHER" id="PTHR45842">
    <property type="entry name" value="SYNAPTIC ADHESION-LIKE MOLECULE SALM"/>
    <property type="match status" value="1"/>
</dbReference>
<dbReference type="InterPro" id="IPR036179">
    <property type="entry name" value="Ig-like_dom_sf"/>
</dbReference>
<feature type="chain" id="PRO_5042855880" description="Ig-like domain-containing protein" evidence="8">
    <location>
        <begin position="23"/>
        <end position="649"/>
    </location>
</feature>
<dbReference type="SMART" id="SM00408">
    <property type="entry name" value="IGc2"/>
    <property type="match status" value="1"/>
</dbReference>
<evidence type="ECO:0000313" key="10">
    <source>
        <dbReference type="EMBL" id="KAK7603990.1"/>
    </source>
</evidence>
<dbReference type="SMART" id="SM00409">
    <property type="entry name" value="IG"/>
    <property type="match status" value="1"/>
</dbReference>
<comment type="caution">
    <text evidence="10">The sequence shown here is derived from an EMBL/GenBank/DDBJ whole genome shotgun (WGS) entry which is preliminary data.</text>
</comment>
<gene>
    <name evidence="10" type="ORF">V9T40_004263</name>
</gene>
<keyword evidence="1" id="KW-0433">Leucine-rich repeat</keyword>
<dbReference type="InterPro" id="IPR000483">
    <property type="entry name" value="Cys-rich_flank_reg_C"/>
</dbReference>
<dbReference type="Proteomes" id="UP001367676">
    <property type="component" value="Unassembled WGS sequence"/>
</dbReference>
<dbReference type="InterPro" id="IPR032675">
    <property type="entry name" value="LRR_dom_sf"/>
</dbReference>
<evidence type="ECO:0000256" key="3">
    <source>
        <dbReference type="ARBA" id="ARBA00022737"/>
    </source>
</evidence>
<evidence type="ECO:0000259" key="9">
    <source>
        <dbReference type="PROSITE" id="PS50835"/>
    </source>
</evidence>
<keyword evidence="3" id="KW-0677">Repeat</keyword>
<feature type="compositionally biased region" description="Polar residues" evidence="6">
    <location>
        <begin position="428"/>
        <end position="437"/>
    </location>
</feature>
<keyword evidence="2 8" id="KW-0732">Signal</keyword>
<keyword evidence="11" id="KW-1185">Reference proteome</keyword>
<keyword evidence="7" id="KW-0812">Transmembrane</keyword>
<feature type="compositionally biased region" description="Basic and acidic residues" evidence="6">
    <location>
        <begin position="438"/>
        <end position="448"/>
    </location>
</feature>
<evidence type="ECO:0000256" key="4">
    <source>
        <dbReference type="ARBA" id="ARBA00023157"/>
    </source>
</evidence>
<sequence>MNVLCSSIVCAVVLASWQSSQAADSSCLSECSMKWKSGKRTAECFDRGMIAVPRPICSDTQVLDISGNDLQILQRDSFENGLSLQRMYIRSCRIGQIDKFAFRGLTNVIEIDLSDNLLTHIPSQAFDDVPYLRNISLARNPLVKVEAFAFHSVPQLQRLDLAYCNIQSIRPKAFDNLNALEYLKLHDNELQQLPTDTLESLQKLRSVELHNNKWVCDCHLRSVKVYLFEHMVNPPLHKIICSGGPERLRNLSLMELDAEDFACKPSIKTDVRNVEAIVGTNATLECRVESDPVATVTWYFGSKQMLSNDTVHDNGGQRLFIIESEDDVFDKRSKLVLTHVEESDAGEYHCVAENRAGHDEANFTLYSTTAASPLNVLSGSNINVITIALGCLIVFMLIVIVTLLKRIRYSSYDDSDDDDVKAKKQPEKTNSIDTSSQKSHDSEIKSESGKAFTVTSDLSYSRSLSDIGNPTFSNPDLISGAPNARDSACITPITRPISDYCHNWQRSYAMPASRAVSTSGFAYDLPHDRVPMVVDTISAGSGSDDVFSHSRMSDYPPDYGLPILPEHEVASQPCAKTLKVWQRGVPVYPPMCSAQGMGPMGPGMAPGMSPAMTPAMTPVGPPPPPNFQTLPHMRQSPAEHRYQRCGTDV</sequence>
<evidence type="ECO:0000256" key="8">
    <source>
        <dbReference type="SAM" id="SignalP"/>
    </source>
</evidence>
<keyword evidence="4" id="KW-1015">Disulfide bond</keyword>
<accession>A0AAN9TRR5</accession>
<dbReference type="Pfam" id="PF13855">
    <property type="entry name" value="LRR_8"/>
    <property type="match status" value="2"/>
</dbReference>
<dbReference type="SMART" id="SM00369">
    <property type="entry name" value="LRR_TYP"/>
    <property type="match status" value="5"/>
</dbReference>
<dbReference type="InterPro" id="IPR013098">
    <property type="entry name" value="Ig_I-set"/>
</dbReference>
<dbReference type="FunFam" id="3.80.10.10:FF:000082">
    <property type="entry name" value="Leucine-rich repeat-containing 24"/>
    <property type="match status" value="1"/>
</dbReference>
<evidence type="ECO:0000256" key="7">
    <source>
        <dbReference type="SAM" id="Phobius"/>
    </source>
</evidence>
<evidence type="ECO:0000256" key="1">
    <source>
        <dbReference type="ARBA" id="ARBA00022614"/>
    </source>
</evidence>
<dbReference type="Gene3D" id="2.60.40.10">
    <property type="entry name" value="Immunoglobulins"/>
    <property type="match status" value="1"/>
</dbReference>
<evidence type="ECO:0000256" key="2">
    <source>
        <dbReference type="ARBA" id="ARBA00022729"/>
    </source>
</evidence>
<dbReference type="InterPro" id="IPR050467">
    <property type="entry name" value="LRFN"/>
</dbReference>
<dbReference type="Pfam" id="PF07679">
    <property type="entry name" value="I-set"/>
    <property type="match status" value="1"/>
</dbReference>
<dbReference type="AlphaFoldDB" id="A0AAN9TRR5"/>
<feature type="signal peptide" evidence="8">
    <location>
        <begin position="1"/>
        <end position="22"/>
    </location>
</feature>
<dbReference type="SUPFAM" id="SSF52058">
    <property type="entry name" value="L domain-like"/>
    <property type="match status" value="1"/>
</dbReference>
<dbReference type="InterPro" id="IPR003591">
    <property type="entry name" value="Leu-rich_rpt_typical-subtyp"/>
</dbReference>
<dbReference type="SUPFAM" id="SSF48726">
    <property type="entry name" value="Immunoglobulin"/>
    <property type="match status" value="1"/>
</dbReference>
<feature type="domain" description="Ig-like" evidence="9">
    <location>
        <begin position="265"/>
        <end position="364"/>
    </location>
</feature>
<evidence type="ECO:0000256" key="5">
    <source>
        <dbReference type="ARBA" id="ARBA00023180"/>
    </source>
</evidence>
<dbReference type="GO" id="GO:0071944">
    <property type="term" value="C:cell periphery"/>
    <property type="evidence" value="ECO:0007669"/>
    <property type="project" value="UniProtKB-ARBA"/>
</dbReference>
<organism evidence="10 11">
    <name type="scientific">Parthenolecanium corni</name>
    <dbReference type="NCBI Taxonomy" id="536013"/>
    <lineage>
        <taxon>Eukaryota</taxon>
        <taxon>Metazoa</taxon>
        <taxon>Ecdysozoa</taxon>
        <taxon>Arthropoda</taxon>
        <taxon>Hexapoda</taxon>
        <taxon>Insecta</taxon>
        <taxon>Pterygota</taxon>
        <taxon>Neoptera</taxon>
        <taxon>Paraneoptera</taxon>
        <taxon>Hemiptera</taxon>
        <taxon>Sternorrhyncha</taxon>
        <taxon>Coccoidea</taxon>
        <taxon>Coccidae</taxon>
        <taxon>Parthenolecanium</taxon>
    </lineage>
</organism>
<dbReference type="InterPro" id="IPR003598">
    <property type="entry name" value="Ig_sub2"/>
</dbReference>
<dbReference type="InterPro" id="IPR007110">
    <property type="entry name" value="Ig-like_dom"/>
</dbReference>
<proteinExistence type="predicted"/>
<dbReference type="Gene3D" id="3.80.10.10">
    <property type="entry name" value="Ribonuclease Inhibitor"/>
    <property type="match status" value="2"/>
</dbReference>
<evidence type="ECO:0000313" key="11">
    <source>
        <dbReference type="Proteomes" id="UP001367676"/>
    </source>
</evidence>
<feature type="transmembrane region" description="Helical" evidence="7">
    <location>
        <begin position="382"/>
        <end position="404"/>
    </location>
</feature>
<dbReference type="InterPro" id="IPR001611">
    <property type="entry name" value="Leu-rich_rpt"/>
</dbReference>
<dbReference type="PROSITE" id="PS50835">
    <property type="entry name" value="IG_LIKE"/>
    <property type="match status" value="1"/>
</dbReference>
<dbReference type="CDD" id="cd00096">
    <property type="entry name" value="Ig"/>
    <property type="match status" value="1"/>
</dbReference>
<protein>
    <recommendedName>
        <fullName evidence="9">Ig-like domain-containing protein</fullName>
    </recommendedName>
</protein>
<keyword evidence="7" id="KW-0472">Membrane</keyword>
<feature type="region of interest" description="Disordered" evidence="6">
    <location>
        <begin position="412"/>
        <end position="448"/>
    </location>
</feature>
<evidence type="ECO:0000256" key="6">
    <source>
        <dbReference type="SAM" id="MobiDB-lite"/>
    </source>
</evidence>
<dbReference type="InterPro" id="IPR013783">
    <property type="entry name" value="Ig-like_fold"/>
</dbReference>
<dbReference type="SMART" id="SM00082">
    <property type="entry name" value="LRRCT"/>
    <property type="match status" value="1"/>
</dbReference>
<name>A0AAN9TRR5_9HEMI</name>
<dbReference type="InterPro" id="IPR003599">
    <property type="entry name" value="Ig_sub"/>
</dbReference>
<keyword evidence="5" id="KW-0325">Glycoprotein</keyword>
<dbReference type="EMBL" id="JBBCAQ010000004">
    <property type="protein sequence ID" value="KAK7603990.1"/>
    <property type="molecule type" value="Genomic_DNA"/>
</dbReference>
<keyword evidence="7" id="KW-1133">Transmembrane helix</keyword>
<dbReference type="PANTHER" id="PTHR45842:SF12">
    <property type="entry name" value="KEKKON 5, ISOFORM A"/>
    <property type="match status" value="1"/>
</dbReference>